<dbReference type="InterPro" id="IPR029154">
    <property type="entry name" value="HIBADH-like_NADP-bd"/>
</dbReference>
<keyword evidence="2" id="KW-0560">Oxidoreductase</keyword>
<proteinExistence type="inferred from homology"/>
<organism evidence="6 7">
    <name type="scientific">Streptomyces spinosisporus</name>
    <dbReference type="NCBI Taxonomy" id="2927582"/>
    <lineage>
        <taxon>Bacteria</taxon>
        <taxon>Bacillati</taxon>
        <taxon>Actinomycetota</taxon>
        <taxon>Actinomycetes</taxon>
        <taxon>Kitasatosporales</taxon>
        <taxon>Streptomycetaceae</taxon>
        <taxon>Streptomyces</taxon>
    </lineage>
</organism>
<evidence type="ECO:0000313" key="6">
    <source>
        <dbReference type="EMBL" id="MCI3244891.1"/>
    </source>
</evidence>
<evidence type="ECO:0000256" key="2">
    <source>
        <dbReference type="ARBA" id="ARBA00023002"/>
    </source>
</evidence>
<dbReference type="PIRSF" id="PIRSF000103">
    <property type="entry name" value="HIBADH"/>
    <property type="match status" value="1"/>
</dbReference>
<reference evidence="6" key="1">
    <citation type="submission" date="2022-03" db="EMBL/GenBank/DDBJ databases">
        <title>Streptomyces 7R015 and 7R016 isolated from Barleria lupulina in Thailand.</title>
        <authorList>
            <person name="Kanchanasin P."/>
            <person name="Phongsopitanun W."/>
            <person name="Tanasupawat S."/>
        </authorList>
    </citation>
    <scope>NUCLEOTIDE SEQUENCE</scope>
    <source>
        <strain evidence="6">7R016</strain>
    </source>
</reference>
<name>A0ABS9XS41_9ACTN</name>
<feature type="domain" description="3-hydroxyisobutyrate dehydrogenase-like NAD-binding" evidence="5">
    <location>
        <begin position="151"/>
        <end position="266"/>
    </location>
</feature>
<evidence type="ECO:0000313" key="7">
    <source>
        <dbReference type="Proteomes" id="UP001165270"/>
    </source>
</evidence>
<dbReference type="InterPro" id="IPR013328">
    <property type="entry name" value="6PGD_dom2"/>
</dbReference>
<dbReference type="EMBL" id="JALDAX010000018">
    <property type="protein sequence ID" value="MCI3244891.1"/>
    <property type="molecule type" value="Genomic_DNA"/>
</dbReference>
<accession>A0ABS9XS41</accession>
<keyword evidence="3" id="KW-0520">NAD</keyword>
<comment type="similarity">
    <text evidence="1">Belongs to the HIBADH-related family.</text>
</comment>
<evidence type="ECO:0000259" key="4">
    <source>
        <dbReference type="Pfam" id="PF03446"/>
    </source>
</evidence>
<dbReference type="Proteomes" id="UP001165270">
    <property type="component" value="Unassembled WGS sequence"/>
</dbReference>
<dbReference type="PANTHER" id="PTHR43060:SF15">
    <property type="entry name" value="3-HYDROXYISOBUTYRATE DEHYDROGENASE-LIKE 1, MITOCHONDRIAL-RELATED"/>
    <property type="match status" value="1"/>
</dbReference>
<feature type="domain" description="6-phosphogluconate dehydrogenase NADP-binding" evidence="4">
    <location>
        <begin position="1"/>
        <end position="147"/>
    </location>
</feature>
<protein>
    <submittedName>
        <fullName evidence="6">NAD(P)-dependent oxidoreductase</fullName>
    </submittedName>
</protein>
<dbReference type="Pfam" id="PF14833">
    <property type="entry name" value="NAD_binding_11"/>
    <property type="match status" value="1"/>
</dbReference>
<dbReference type="Gene3D" id="3.40.50.720">
    <property type="entry name" value="NAD(P)-binding Rossmann-like Domain"/>
    <property type="match status" value="1"/>
</dbReference>
<evidence type="ECO:0000256" key="1">
    <source>
        <dbReference type="ARBA" id="ARBA00009080"/>
    </source>
</evidence>
<dbReference type="SUPFAM" id="SSF48179">
    <property type="entry name" value="6-phosphogluconate dehydrogenase C-terminal domain-like"/>
    <property type="match status" value="1"/>
</dbReference>
<dbReference type="InterPro" id="IPR036291">
    <property type="entry name" value="NAD(P)-bd_dom_sf"/>
</dbReference>
<comment type="caution">
    <text evidence="6">The sequence shown here is derived from an EMBL/GenBank/DDBJ whole genome shotgun (WGS) entry which is preliminary data.</text>
</comment>
<sequence length="282" mass="29595">MAARLLSAGHPVFGWNRTPERMRPLIVRGLTPCASPREVADRADTVLTMVWDSQALLAVSDPADGLLAGFTPRHVLVDLSTVEPAVSSELAERVRSRGADMLDCPVSGSLDAAEAGTLVLFAGGPLSALRRVRPVLDRLGRAVVHLGEANGAGLTMKLAVNLQVAIQSIAWGEAMVVAEQAGISRTDATEAMLASVIASPMLHYRAPFLLAEPPEVWASAEQLRKDVRYALEAAGRPLGAGTLAQRLLDEICSAGEGGREAAQLMRHVADGRGTADATGVGT</sequence>
<keyword evidence="7" id="KW-1185">Reference proteome</keyword>
<gene>
    <name evidence="6" type="ORF">MQN93_34795</name>
</gene>
<dbReference type="Pfam" id="PF03446">
    <property type="entry name" value="NAD_binding_2"/>
    <property type="match status" value="1"/>
</dbReference>
<evidence type="ECO:0000259" key="5">
    <source>
        <dbReference type="Pfam" id="PF14833"/>
    </source>
</evidence>
<evidence type="ECO:0000256" key="3">
    <source>
        <dbReference type="ARBA" id="ARBA00023027"/>
    </source>
</evidence>
<dbReference type="InterPro" id="IPR006115">
    <property type="entry name" value="6PGDH_NADP-bd"/>
</dbReference>
<dbReference type="PANTHER" id="PTHR43060">
    <property type="entry name" value="3-HYDROXYISOBUTYRATE DEHYDROGENASE-LIKE 1, MITOCHONDRIAL-RELATED"/>
    <property type="match status" value="1"/>
</dbReference>
<dbReference type="SUPFAM" id="SSF51735">
    <property type="entry name" value="NAD(P)-binding Rossmann-fold domains"/>
    <property type="match status" value="1"/>
</dbReference>
<dbReference type="Gene3D" id="1.10.1040.10">
    <property type="entry name" value="N-(1-d-carboxylethyl)-l-norvaline Dehydrogenase, domain 2"/>
    <property type="match status" value="1"/>
</dbReference>
<dbReference type="InterPro" id="IPR015815">
    <property type="entry name" value="HIBADH-related"/>
</dbReference>
<dbReference type="InterPro" id="IPR008927">
    <property type="entry name" value="6-PGluconate_DH-like_C_sf"/>
</dbReference>